<comment type="caution">
    <text evidence="1">The sequence shown here is derived from an EMBL/GenBank/DDBJ whole genome shotgun (WGS) entry which is preliminary data.</text>
</comment>
<protein>
    <submittedName>
        <fullName evidence="1">Uncharacterized protein</fullName>
    </submittedName>
</protein>
<gene>
    <name evidence="1" type="ORF">LX15_003679</name>
</gene>
<evidence type="ECO:0000313" key="1">
    <source>
        <dbReference type="EMBL" id="MCP2259968.1"/>
    </source>
</evidence>
<proteinExistence type="predicted"/>
<dbReference type="RefSeq" id="WP_253670847.1">
    <property type="nucleotide sequence ID" value="NZ_JAMTCP010000022.1"/>
</dbReference>
<evidence type="ECO:0000313" key="2">
    <source>
        <dbReference type="Proteomes" id="UP001205311"/>
    </source>
</evidence>
<dbReference type="Proteomes" id="UP001205311">
    <property type="component" value="Unassembled WGS sequence"/>
</dbReference>
<reference evidence="1 2" key="1">
    <citation type="submission" date="2022-06" db="EMBL/GenBank/DDBJ databases">
        <title>Genomic Encyclopedia of Archaeal and Bacterial Type Strains, Phase II (KMG-II): from individual species to whole genera.</title>
        <authorList>
            <person name="Goeker M."/>
        </authorList>
    </citation>
    <scope>NUCLEOTIDE SEQUENCE [LARGE SCALE GENOMIC DNA]</scope>
    <source>
        <strain evidence="1 2">DSM 40477</strain>
    </source>
</reference>
<organism evidence="1 2">
    <name type="scientific">Streptoalloteichus tenebrarius (strain ATCC 17920 / DSM 40477 / JCM 4838 / CBS 697.72 / NBRC 16177 / NCIMB 11028 / NRRL B-12390 / A12253. 1 / ISP 5477)</name>
    <name type="common">Streptomyces tenebrarius</name>
    <dbReference type="NCBI Taxonomy" id="1933"/>
    <lineage>
        <taxon>Bacteria</taxon>
        <taxon>Bacillati</taxon>
        <taxon>Actinomycetota</taxon>
        <taxon>Actinomycetes</taxon>
        <taxon>Pseudonocardiales</taxon>
        <taxon>Pseudonocardiaceae</taxon>
        <taxon>Streptoalloteichus</taxon>
    </lineage>
</organism>
<sequence length="156" mass="17512">MRSITITELVTTFRRSLVALTPVADRALLRWHHSEAHDDWDDLVDCLYQVFVRRAVEAGSNDSREVLPLPRYAFEVDSYAPHTWIAVESHDGSRYAFARLLSGDSPFDTVQAVEVDLETGQPGGLVEIPWEEGSFLLYRRFSGGACEIVSEVGPTK</sequence>
<keyword evidence="2" id="KW-1185">Reference proteome</keyword>
<accession>A0ABT1HWR5</accession>
<name>A0ABT1HWR5_STRSD</name>
<dbReference type="EMBL" id="JAMTCP010000022">
    <property type="protein sequence ID" value="MCP2259968.1"/>
    <property type="molecule type" value="Genomic_DNA"/>
</dbReference>